<dbReference type="AlphaFoldDB" id="A0A5B7F6J1"/>
<feature type="compositionally biased region" description="Low complexity" evidence="1">
    <location>
        <begin position="73"/>
        <end position="84"/>
    </location>
</feature>
<proteinExistence type="predicted"/>
<gene>
    <name evidence="2" type="ORF">E2C01_034388</name>
</gene>
<reference evidence="2 3" key="1">
    <citation type="submission" date="2019-05" db="EMBL/GenBank/DDBJ databases">
        <title>Another draft genome of Portunus trituberculatus and its Hox gene families provides insights of decapod evolution.</title>
        <authorList>
            <person name="Jeong J.-H."/>
            <person name="Song I."/>
            <person name="Kim S."/>
            <person name="Choi T."/>
            <person name="Kim D."/>
            <person name="Ryu S."/>
            <person name="Kim W."/>
        </authorList>
    </citation>
    <scope>NUCLEOTIDE SEQUENCE [LARGE SCALE GENOMIC DNA]</scope>
    <source>
        <tissue evidence="2">Muscle</tissue>
    </source>
</reference>
<name>A0A5B7F6J1_PORTR</name>
<comment type="caution">
    <text evidence="2">The sequence shown here is derived from an EMBL/GenBank/DDBJ whole genome shotgun (WGS) entry which is preliminary data.</text>
</comment>
<keyword evidence="3" id="KW-1185">Reference proteome</keyword>
<feature type="region of interest" description="Disordered" evidence="1">
    <location>
        <begin position="71"/>
        <end position="99"/>
    </location>
</feature>
<evidence type="ECO:0000313" key="3">
    <source>
        <dbReference type="Proteomes" id="UP000324222"/>
    </source>
</evidence>
<sequence length="99" mass="10763">MSLPTKERRKAEYKSIIKILRRLLIPLVKRSKARENTETGGNTDECEDAPLQPEGTAAGVPKGILTFLSASSPATTTTTVTDTTRPPPPPPHLHIHAIK</sequence>
<organism evidence="2 3">
    <name type="scientific">Portunus trituberculatus</name>
    <name type="common">Swimming crab</name>
    <name type="synonym">Neptunus trituberculatus</name>
    <dbReference type="NCBI Taxonomy" id="210409"/>
    <lineage>
        <taxon>Eukaryota</taxon>
        <taxon>Metazoa</taxon>
        <taxon>Ecdysozoa</taxon>
        <taxon>Arthropoda</taxon>
        <taxon>Crustacea</taxon>
        <taxon>Multicrustacea</taxon>
        <taxon>Malacostraca</taxon>
        <taxon>Eumalacostraca</taxon>
        <taxon>Eucarida</taxon>
        <taxon>Decapoda</taxon>
        <taxon>Pleocyemata</taxon>
        <taxon>Brachyura</taxon>
        <taxon>Eubrachyura</taxon>
        <taxon>Portunoidea</taxon>
        <taxon>Portunidae</taxon>
        <taxon>Portuninae</taxon>
        <taxon>Portunus</taxon>
    </lineage>
</organism>
<evidence type="ECO:0000313" key="2">
    <source>
        <dbReference type="EMBL" id="MPC40819.1"/>
    </source>
</evidence>
<evidence type="ECO:0000256" key="1">
    <source>
        <dbReference type="SAM" id="MobiDB-lite"/>
    </source>
</evidence>
<dbReference type="EMBL" id="VSRR010004826">
    <property type="protein sequence ID" value="MPC40819.1"/>
    <property type="molecule type" value="Genomic_DNA"/>
</dbReference>
<dbReference type="Proteomes" id="UP000324222">
    <property type="component" value="Unassembled WGS sequence"/>
</dbReference>
<accession>A0A5B7F6J1</accession>
<feature type="region of interest" description="Disordered" evidence="1">
    <location>
        <begin position="30"/>
        <end position="59"/>
    </location>
</feature>
<protein>
    <submittedName>
        <fullName evidence="2">Uncharacterized protein</fullName>
    </submittedName>
</protein>